<dbReference type="Gene3D" id="2.60.40.10">
    <property type="entry name" value="Immunoglobulins"/>
    <property type="match status" value="1"/>
</dbReference>
<dbReference type="Proteomes" id="UP001529510">
    <property type="component" value="Unassembled WGS sequence"/>
</dbReference>
<dbReference type="SUPFAM" id="SSF49265">
    <property type="entry name" value="Fibronectin type III"/>
    <property type="match status" value="1"/>
</dbReference>
<dbReference type="InterPro" id="IPR036116">
    <property type="entry name" value="FN3_sf"/>
</dbReference>
<feature type="non-terminal residue" evidence="3">
    <location>
        <position position="135"/>
    </location>
</feature>
<gene>
    <name evidence="3" type="ORF">M9458_035821</name>
</gene>
<evidence type="ECO:0000259" key="2">
    <source>
        <dbReference type="PROSITE" id="PS50853"/>
    </source>
</evidence>
<dbReference type="AlphaFoldDB" id="A0ABD0P0F4"/>
<dbReference type="SMART" id="SM00060">
    <property type="entry name" value="FN3"/>
    <property type="match status" value="1"/>
</dbReference>
<dbReference type="PROSITE" id="PS50853">
    <property type="entry name" value="FN3"/>
    <property type="match status" value="1"/>
</dbReference>
<proteinExistence type="predicted"/>
<reference evidence="3 4" key="1">
    <citation type="submission" date="2024-05" db="EMBL/GenBank/DDBJ databases">
        <title>Genome sequencing and assembly of Indian major carp, Cirrhinus mrigala (Hamilton, 1822).</title>
        <authorList>
            <person name="Mohindra V."/>
            <person name="Chowdhury L.M."/>
            <person name="Lal K."/>
            <person name="Jena J.K."/>
        </authorList>
    </citation>
    <scope>NUCLEOTIDE SEQUENCE [LARGE SCALE GENOMIC DNA]</scope>
    <source>
        <strain evidence="3">CM1030</strain>
        <tissue evidence="3">Blood</tissue>
    </source>
</reference>
<dbReference type="InterPro" id="IPR013783">
    <property type="entry name" value="Ig-like_fold"/>
</dbReference>
<dbReference type="FunFam" id="2.60.40.10:FF:000028">
    <property type="entry name" value="Neuronal cell adhesion molecule"/>
    <property type="match status" value="1"/>
</dbReference>
<dbReference type="PANTHER" id="PTHR46957">
    <property type="entry name" value="CYTOKINE RECEPTOR"/>
    <property type="match status" value="1"/>
</dbReference>
<keyword evidence="4" id="KW-1185">Reference proteome</keyword>
<dbReference type="Pfam" id="PF00041">
    <property type="entry name" value="fn3"/>
    <property type="match status" value="1"/>
</dbReference>
<feature type="domain" description="Fibronectin type-III" evidence="2">
    <location>
        <begin position="46"/>
        <end position="135"/>
    </location>
</feature>
<evidence type="ECO:0000313" key="4">
    <source>
        <dbReference type="Proteomes" id="UP001529510"/>
    </source>
</evidence>
<name>A0ABD0P0F4_CIRMR</name>
<protein>
    <recommendedName>
        <fullName evidence="2">Fibronectin type-III domain-containing protein</fullName>
    </recommendedName>
</protein>
<dbReference type="InterPro" id="IPR003961">
    <property type="entry name" value="FN3_dom"/>
</dbReference>
<sequence>MLISIGLEKYSSYKLRVAASTAVGESPLTDEDYIFVMTLEDEPDSPPRNLSVVKTTSSTATLTWSPPEKPNGIIRQYKVSYTNGTYSNTVNSTSPSATLRYLKPYTHYNVTVCAFTLHGHGNQISDTLQMLSGED</sequence>
<dbReference type="PANTHER" id="PTHR46957:SF1">
    <property type="entry name" value="PHOSPHATIDYLINOSITOL PHOSPHATASE PTPRQ"/>
    <property type="match status" value="1"/>
</dbReference>
<keyword evidence="1" id="KW-0677">Repeat</keyword>
<accession>A0ABD0P0F4</accession>
<dbReference type="EMBL" id="JAMKFB020000018">
    <property type="protein sequence ID" value="KAL0167599.1"/>
    <property type="molecule type" value="Genomic_DNA"/>
</dbReference>
<evidence type="ECO:0000256" key="1">
    <source>
        <dbReference type="ARBA" id="ARBA00022737"/>
    </source>
</evidence>
<dbReference type="InterPro" id="IPR050713">
    <property type="entry name" value="RTP_Phos/Ushers"/>
</dbReference>
<comment type="caution">
    <text evidence="3">The sequence shown here is derived from an EMBL/GenBank/DDBJ whole genome shotgun (WGS) entry which is preliminary data.</text>
</comment>
<dbReference type="CDD" id="cd00063">
    <property type="entry name" value="FN3"/>
    <property type="match status" value="1"/>
</dbReference>
<evidence type="ECO:0000313" key="3">
    <source>
        <dbReference type="EMBL" id="KAL0167599.1"/>
    </source>
</evidence>
<organism evidence="3 4">
    <name type="scientific">Cirrhinus mrigala</name>
    <name type="common">Mrigala</name>
    <dbReference type="NCBI Taxonomy" id="683832"/>
    <lineage>
        <taxon>Eukaryota</taxon>
        <taxon>Metazoa</taxon>
        <taxon>Chordata</taxon>
        <taxon>Craniata</taxon>
        <taxon>Vertebrata</taxon>
        <taxon>Euteleostomi</taxon>
        <taxon>Actinopterygii</taxon>
        <taxon>Neopterygii</taxon>
        <taxon>Teleostei</taxon>
        <taxon>Ostariophysi</taxon>
        <taxon>Cypriniformes</taxon>
        <taxon>Cyprinidae</taxon>
        <taxon>Labeoninae</taxon>
        <taxon>Labeonini</taxon>
        <taxon>Cirrhinus</taxon>
    </lineage>
</organism>